<name>A4S8G0_OSTLU</name>
<dbReference type="GO" id="GO:0009543">
    <property type="term" value="C:chloroplast thylakoid lumen"/>
    <property type="evidence" value="ECO:0007669"/>
    <property type="project" value="EnsemblPlants"/>
</dbReference>
<dbReference type="PANTHER" id="PTHR31407:SF15">
    <property type="entry name" value="PSBP DOMAIN-CONTAINING PROTEIN 1, CHLOROPLASTIC"/>
    <property type="match status" value="1"/>
</dbReference>
<dbReference type="Pfam" id="PF01789">
    <property type="entry name" value="PsbP"/>
    <property type="match status" value="1"/>
</dbReference>
<dbReference type="RefSeq" id="XP_001421763.1">
    <property type="nucleotide sequence ID" value="XM_001421726.1"/>
</dbReference>
<dbReference type="GO" id="GO:0005509">
    <property type="term" value="F:calcium ion binding"/>
    <property type="evidence" value="ECO:0007669"/>
    <property type="project" value="InterPro"/>
</dbReference>
<dbReference type="PANTHER" id="PTHR31407">
    <property type="match status" value="1"/>
</dbReference>
<accession>A4S8G0</accession>
<dbReference type="GeneID" id="5005651"/>
<feature type="region of interest" description="Disordered" evidence="1">
    <location>
        <begin position="1"/>
        <end position="23"/>
    </location>
</feature>
<evidence type="ECO:0000313" key="4">
    <source>
        <dbReference type="Proteomes" id="UP000001568"/>
    </source>
</evidence>
<feature type="compositionally biased region" description="Low complexity" evidence="1">
    <location>
        <begin position="8"/>
        <end position="23"/>
    </location>
</feature>
<dbReference type="Gene3D" id="3.40.1000.10">
    <property type="entry name" value="Mog1/PsbP, alpha/beta/alpha sandwich"/>
    <property type="match status" value="1"/>
</dbReference>
<evidence type="ECO:0000259" key="2">
    <source>
        <dbReference type="Pfam" id="PF01789"/>
    </source>
</evidence>
<dbReference type="GO" id="GO:0048564">
    <property type="term" value="P:photosystem I assembly"/>
    <property type="evidence" value="ECO:0007669"/>
    <property type="project" value="EnsemblPlants"/>
</dbReference>
<dbReference type="KEGG" id="olu:OSTLU_89292"/>
<dbReference type="GO" id="GO:0019898">
    <property type="term" value="C:extrinsic component of membrane"/>
    <property type="evidence" value="ECO:0007669"/>
    <property type="project" value="InterPro"/>
</dbReference>
<keyword evidence="4" id="KW-1185">Reference proteome</keyword>
<dbReference type="GO" id="GO:0009654">
    <property type="term" value="C:photosystem II oxygen evolving complex"/>
    <property type="evidence" value="ECO:0007669"/>
    <property type="project" value="InterPro"/>
</dbReference>
<dbReference type="OrthoDB" id="2020255at2759"/>
<dbReference type="SUPFAM" id="SSF55724">
    <property type="entry name" value="Mog1p/PsbP-like"/>
    <property type="match status" value="1"/>
</dbReference>
<dbReference type="Proteomes" id="UP000001568">
    <property type="component" value="Chromosome 15"/>
</dbReference>
<dbReference type="STRING" id="436017.A4S8G0"/>
<reference evidence="3 4" key="1">
    <citation type="journal article" date="2007" name="Proc. Natl. Acad. Sci. U.S.A.">
        <title>The tiny eukaryote Ostreococcus provides genomic insights into the paradox of plankton speciation.</title>
        <authorList>
            <person name="Palenik B."/>
            <person name="Grimwood J."/>
            <person name="Aerts A."/>
            <person name="Rouze P."/>
            <person name="Salamov A."/>
            <person name="Putnam N."/>
            <person name="Dupont C."/>
            <person name="Jorgensen R."/>
            <person name="Derelle E."/>
            <person name="Rombauts S."/>
            <person name="Zhou K."/>
            <person name="Otillar R."/>
            <person name="Merchant S.S."/>
            <person name="Podell S."/>
            <person name="Gaasterland T."/>
            <person name="Napoli C."/>
            <person name="Gendler K."/>
            <person name="Manuell A."/>
            <person name="Tai V."/>
            <person name="Vallon O."/>
            <person name="Piganeau G."/>
            <person name="Jancek S."/>
            <person name="Heijde M."/>
            <person name="Jabbari K."/>
            <person name="Bowler C."/>
            <person name="Lohr M."/>
            <person name="Robbens S."/>
            <person name="Werner G."/>
            <person name="Dubchak I."/>
            <person name="Pazour G.J."/>
            <person name="Ren Q."/>
            <person name="Paulsen I."/>
            <person name="Delwiche C."/>
            <person name="Schmutz J."/>
            <person name="Rokhsar D."/>
            <person name="Van de Peer Y."/>
            <person name="Moreau H."/>
            <person name="Grigoriev I.V."/>
        </authorList>
    </citation>
    <scope>NUCLEOTIDE SEQUENCE [LARGE SCALE GENOMIC DNA]</scope>
    <source>
        <strain evidence="3 4">CCE9901</strain>
    </source>
</reference>
<dbReference type="HOGENOM" id="CLU_039569_1_0_1"/>
<dbReference type="Gramene" id="ABP00057">
    <property type="protein sequence ID" value="ABP00057"/>
    <property type="gene ID" value="OSTLU_89292"/>
</dbReference>
<evidence type="ECO:0000313" key="3">
    <source>
        <dbReference type="EMBL" id="ABP00057.1"/>
    </source>
</evidence>
<proteinExistence type="predicted"/>
<dbReference type="InterPro" id="IPR016123">
    <property type="entry name" value="Mog1/PsbP_a/b/a-sand"/>
</dbReference>
<dbReference type="InterPro" id="IPR002683">
    <property type="entry name" value="PsbP_C"/>
</dbReference>
<evidence type="ECO:0000256" key="1">
    <source>
        <dbReference type="SAM" id="MobiDB-lite"/>
    </source>
</evidence>
<feature type="domain" description="PsbP C-terminal" evidence="2">
    <location>
        <begin position="77"/>
        <end position="252"/>
    </location>
</feature>
<dbReference type="eggNOG" id="ENOG502QU0F">
    <property type="taxonomic scope" value="Eukaryota"/>
</dbReference>
<protein>
    <submittedName>
        <fullName evidence="3">Lumenal PsbP-like protein</fullName>
    </submittedName>
</protein>
<dbReference type="EMBL" id="CP000595">
    <property type="protein sequence ID" value="ABP00057.1"/>
    <property type="molecule type" value="Genomic_DNA"/>
</dbReference>
<organism evidence="3 4">
    <name type="scientific">Ostreococcus lucimarinus (strain CCE9901)</name>
    <dbReference type="NCBI Taxonomy" id="436017"/>
    <lineage>
        <taxon>Eukaryota</taxon>
        <taxon>Viridiplantae</taxon>
        <taxon>Chlorophyta</taxon>
        <taxon>Mamiellophyceae</taxon>
        <taxon>Mamiellales</taxon>
        <taxon>Bathycoccaceae</taxon>
        <taxon>Ostreococcus</taxon>
    </lineage>
</organism>
<dbReference type="OMA" id="RMYYQVE"/>
<gene>
    <name evidence="3" type="primary">PSBP4</name>
    <name evidence="3" type="ORF">OSTLU_89292</name>
</gene>
<dbReference type="AlphaFoldDB" id="A4S8G0"/>
<sequence length="271" mass="29973">MARASSIATHRATPASTPRRAPAIQRAVVARCDARSRSTTTTTTTRRDAMRAALSAVALARVAIATPARAFERPPIGFARYTDAIDGYGFDRPSAWVEVRGSGNDVFFRDASEVETNAFVAVSSPSSSAYESVEDLGTAEDAAKRVLEQYVGELMSTRLGVRREKEILNARRRTKSDGKVYYDVEVRISSYSARNQYGLTAEDRPQTLEWDRTLRSALGTENGKLYELRLQSPTASYEKNSKIFDVMVDSFRQFEADTPSVSSYIGLRIGQ</sequence>